<dbReference type="PANTHER" id="PTHR43798:SF33">
    <property type="entry name" value="HYDROLASE, PUTATIVE (AFU_ORTHOLOGUE AFUA_2G14860)-RELATED"/>
    <property type="match status" value="1"/>
</dbReference>
<dbReference type="InterPro" id="IPR050266">
    <property type="entry name" value="AB_hydrolase_sf"/>
</dbReference>
<name>A0A1H8FNV4_9RHOB</name>
<dbReference type="Proteomes" id="UP000199585">
    <property type="component" value="Unassembled WGS sequence"/>
</dbReference>
<dbReference type="Pfam" id="PF12697">
    <property type="entry name" value="Abhydrolase_6"/>
    <property type="match status" value="1"/>
</dbReference>
<dbReference type="RefSeq" id="WP_089903289.1">
    <property type="nucleotide sequence ID" value="NZ_FOCI01000013.1"/>
</dbReference>
<sequence length="299" mass="32388">MIAWAVLIALVVALTVPFVLAVRQSSVDAADRAAAAGQFATLTQGATWLRWHGPARGPVIVAVHGLTTPSRVFDPLAERLGRMGYRVLTYDLYGRGLSDRAAGRQDAAFFLRQLDDVLTDQRVGPDVILMGYSMGGAIVAAFTAAQPHRVGRVILLAPAGMVVTEGRFWSVALRVPILGDWLVATFGARQLAAEAAPADTPVGQIQRAELTRRGGLTAVLSSRRHMLHVSQEQAHRTLGRQDIPVLAVWGGQDRTIPLQALGMLAQWNRNTMQEVVPDADHALPWRHADEVAEIIRTAI</sequence>
<organism evidence="2 3">
    <name type="scientific">Loktanella fryxellensis</name>
    <dbReference type="NCBI Taxonomy" id="245187"/>
    <lineage>
        <taxon>Bacteria</taxon>
        <taxon>Pseudomonadati</taxon>
        <taxon>Pseudomonadota</taxon>
        <taxon>Alphaproteobacteria</taxon>
        <taxon>Rhodobacterales</taxon>
        <taxon>Roseobacteraceae</taxon>
        <taxon>Loktanella</taxon>
    </lineage>
</organism>
<evidence type="ECO:0000313" key="3">
    <source>
        <dbReference type="Proteomes" id="UP000199585"/>
    </source>
</evidence>
<dbReference type="AlphaFoldDB" id="A0A1H8FNV4"/>
<dbReference type="Gene3D" id="3.40.50.1820">
    <property type="entry name" value="alpha/beta hydrolase"/>
    <property type="match status" value="1"/>
</dbReference>
<dbReference type="SUPFAM" id="SSF53474">
    <property type="entry name" value="alpha/beta-Hydrolases"/>
    <property type="match status" value="1"/>
</dbReference>
<gene>
    <name evidence="2" type="ORF">SAMN04488003_11383</name>
</gene>
<dbReference type="PRINTS" id="PR00111">
    <property type="entry name" value="ABHYDROLASE"/>
</dbReference>
<dbReference type="STRING" id="245187.SAMN04488003_11383"/>
<keyword evidence="2" id="KW-0378">Hydrolase</keyword>
<dbReference type="OrthoDB" id="7267294at2"/>
<feature type="domain" description="AB hydrolase-1" evidence="1">
    <location>
        <begin position="60"/>
        <end position="293"/>
    </location>
</feature>
<evidence type="ECO:0000313" key="2">
    <source>
        <dbReference type="EMBL" id="SEN33376.1"/>
    </source>
</evidence>
<evidence type="ECO:0000259" key="1">
    <source>
        <dbReference type="Pfam" id="PF12697"/>
    </source>
</evidence>
<dbReference type="InterPro" id="IPR000073">
    <property type="entry name" value="AB_hydrolase_1"/>
</dbReference>
<keyword evidence="3" id="KW-1185">Reference proteome</keyword>
<accession>A0A1H8FNV4</accession>
<proteinExistence type="predicted"/>
<protein>
    <submittedName>
        <fullName evidence="2">Lysophospholipase, alpha-beta hydrolase superfamily</fullName>
    </submittedName>
</protein>
<dbReference type="EMBL" id="FOCI01000013">
    <property type="protein sequence ID" value="SEN33376.1"/>
    <property type="molecule type" value="Genomic_DNA"/>
</dbReference>
<dbReference type="GO" id="GO:0016020">
    <property type="term" value="C:membrane"/>
    <property type="evidence" value="ECO:0007669"/>
    <property type="project" value="TreeGrafter"/>
</dbReference>
<dbReference type="InterPro" id="IPR029058">
    <property type="entry name" value="AB_hydrolase_fold"/>
</dbReference>
<dbReference type="GO" id="GO:0016787">
    <property type="term" value="F:hydrolase activity"/>
    <property type="evidence" value="ECO:0007669"/>
    <property type="project" value="UniProtKB-KW"/>
</dbReference>
<reference evidence="2 3" key="1">
    <citation type="submission" date="2016-10" db="EMBL/GenBank/DDBJ databases">
        <authorList>
            <person name="de Groot N.N."/>
        </authorList>
    </citation>
    <scope>NUCLEOTIDE SEQUENCE [LARGE SCALE GENOMIC DNA]</scope>
    <source>
        <strain evidence="2 3">DSM 16213</strain>
    </source>
</reference>
<dbReference type="PANTHER" id="PTHR43798">
    <property type="entry name" value="MONOACYLGLYCEROL LIPASE"/>
    <property type="match status" value="1"/>
</dbReference>